<feature type="region of interest" description="Disordered" evidence="2">
    <location>
        <begin position="364"/>
        <end position="383"/>
    </location>
</feature>
<evidence type="ECO:0000256" key="1">
    <source>
        <dbReference type="SAM" id="Coils"/>
    </source>
</evidence>
<feature type="transmembrane region" description="Helical" evidence="3">
    <location>
        <begin position="774"/>
        <end position="793"/>
    </location>
</feature>
<feature type="coiled-coil region" evidence="1">
    <location>
        <begin position="123"/>
        <end position="155"/>
    </location>
</feature>
<keyword evidence="5" id="KW-1185">Reference proteome</keyword>
<dbReference type="InParanoid" id="I7M3V0"/>
<evidence type="ECO:0000256" key="3">
    <source>
        <dbReference type="SAM" id="Phobius"/>
    </source>
</evidence>
<dbReference type="AlphaFoldDB" id="I7M3V0"/>
<name>I7M3V0_TETTS</name>
<feature type="compositionally biased region" description="Low complexity" evidence="2">
    <location>
        <begin position="593"/>
        <end position="603"/>
    </location>
</feature>
<evidence type="ECO:0000256" key="2">
    <source>
        <dbReference type="SAM" id="MobiDB-lite"/>
    </source>
</evidence>
<keyword evidence="1" id="KW-0175">Coiled coil</keyword>
<feature type="transmembrane region" description="Helical" evidence="3">
    <location>
        <begin position="621"/>
        <end position="642"/>
    </location>
</feature>
<keyword evidence="3" id="KW-0472">Membrane</keyword>
<accession>I7M3V0</accession>
<keyword evidence="3 4" id="KW-0812">Transmembrane</keyword>
<evidence type="ECO:0000313" key="4">
    <source>
        <dbReference type="EMBL" id="EAS04342.2"/>
    </source>
</evidence>
<dbReference type="EMBL" id="GG662449">
    <property type="protein sequence ID" value="EAS04342.2"/>
    <property type="molecule type" value="Genomic_DNA"/>
</dbReference>
<proteinExistence type="predicted"/>
<dbReference type="KEGG" id="tet:TTHERM_00300600"/>
<evidence type="ECO:0000313" key="5">
    <source>
        <dbReference type="Proteomes" id="UP000009168"/>
    </source>
</evidence>
<dbReference type="GeneID" id="7832416"/>
<feature type="transmembrane region" description="Helical" evidence="3">
    <location>
        <begin position="837"/>
        <end position="859"/>
    </location>
</feature>
<feature type="transmembrane region" description="Helical" evidence="3">
    <location>
        <begin position="931"/>
        <end position="951"/>
    </location>
</feature>
<feature type="region of interest" description="Disordered" evidence="2">
    <location>
        <begin position="572"/>
        <end position="603"/>
    </location>
</feature>
<gene>
    <name evidence="4" type="ORF">TTHERM_00300600</name>
</gene>
<dbReference type="Proteomes" id="UP000009168">
    <property type="component" value="Unassembled WGS sequence"/>
</dbReference>
<feature type="compositionally biased region" description="Polar residues" evidence="2">
    <location>
        <begin position="572"/>
        <end position="592"/>
    </location>
</feature>
<keyword evidence="3" id="KW-1133">Transmembrane helix</keyword>
<organism evidence="4 5">
    <name type="scientific">Tetrahymena thermophila (strain SB210)</name>
    <dbReference type="NCBI Taxonomy" id="312017"/>
    <lineage>
        <taxon>Eukaryota</taxon>
        <taxon>Sar</taxon>
        <taxon>Alveolata</taxon>
        <taxon>Ciliophora</taxon>
        <taxon>Intramacronucleata</taxon>
        <taxon>Oligohymenophorea</taxon>
        <taxon>Hymenostomatida</taxon>
        <taxon>Tetrahymenina</taxon>
        <taxon>Tetrahymenidae</taxon>
        <taxon>Tetrahymena</taxon>
    </lineage>
</organism>
<protein>
    <submittedName>
        <fullName evidence="4">Transmembrane protein, putative</fullName>
    </submittedName>
</protein>
<dbReference type="RefSeq" id="XP_001024587.2">
    <property type="nucleotide sequence ID" value="XM_001024587.2"/>
</dbReference>
<reference evidence="5" key="1">
    <citation type="journal article" date="2006" name="PLoS Biol.">
        <title>Macronuclear genome sequence of the ciliate Tetrahymena thermophila, a model eukaryote.</title>
        <authorList>
            <person name="Eisen J.A."/>
            <person name="Coyne R.S."/>
            <person name="Wu M."/>
            <person name="Wu D."/>
            <person name="Thiagarajan M."/>
            <person name="Wortman J.R."/>
            <person name="Badger J.H."/>
            <person name="Ren Q."/>
            <person name="Amedeo P."/>
            <person name="Jones K.M."/>
            <person name="Tallon L.J."/>
            <person name="Delcher A.L."/>
            <person name="Salzberg S.L."/>
            <person name="Silva J.C."/>
            <person name="Haas B.J."/>
            <person name="Majoros W.H."/>
            <person name="Farzad M."/>
            <person name="Carlton J.M."/>
            <person name="Smith R.K. Jr."/>
            <person name="Garg J."/>
            <person name="Pearlman R.E."/>
            <person name="Karrer K.M."/>
            <person name="Sun L."/>
            <person name="Manning G."/>
            <person name="Elde N.C."/>
            <person name="Turkewitz A.P."/>
            <person name="Asai D.J."/>
            <person name="Wilkes D.E."/>
            <person name="Wang Y."/>
            <person name="Cai H."/>
            <person name="Collins K."/>
            <person name="Stewart B.A."/>
            <person name="Lee S.R."/>
            <person name="Wilamowska K."/>
            <person name="Weinberg Z."/>
            <person name="Ruzzo W.L."/>
            <person name="Wloga D."/>
            <person name="Gaertig J."/>
            <person name="Frankel J."/>
            <person name="Tsao C.-C."/>
            <person name="Gorovsky M.A."/>
            <person name="Keeling P.J."/>
            <person name="Waller R.F."/>
            <person name="Patron N.J."/>
            <person name="Cherry J.M."/>
            <person name="Stover N.A."/>
            <person name="Krieger C.J."/>
            <person name="del Toro C."/>
            <person name="Ryder H.F."/>
            <person name="Williamson S.C."/>
            <person name="Barbeau R.A."/>
            <person name="Hamilton E.P."/>
            <person name="Orias E."/>
        </authorList>
    </citation>
    <scope>NUCLEOTIDE SEQUENCE [LARGE SCALE GENOMIC DNA]</scope>
    <source>
        <strain evidence="5">SB210</strain>
    </source>
</reference>
<sequence>MSINEHLQGNLGFALYLQQINKDKLHILYDSQTSKVISMSKKVHKYFFQTAEDFHNINLLSYFPVVEKTLNKLFQKYKYNSSNNKLSLLSQNTFQNSEYGEQEKTKVCKLENQIESDKCNQTNQAEQIQNENLSNQKESQKIEQVIQNTNQLDKQKKAKQVYQKFQQIIQQNQNYCDSQEKLTNKIDKKAEEILGIQYLLVCKNKEKSDKNLKKEQNSSSQNENDEQTYLIQKYNFYILDFSINSVKRSYLTHLKYIEISNYKQINPILEASLILDICLNTNSNSYQSNINSLQKNQLEILIQELQLLKAYNAQELFKSIKFNQVQNISRKNLFKNLSSDNIKNELYQLNSIFQLQQKQQSIESQGQFQNSSNNSDKNQIQSQQQLEQELDLLNQSKQKSLQKQEVSNQTFQFITKQSSYDQQETNRVQKYQLSKGIISQNENSYGQDKFIQIIKENSCDNSQMRKDPIFQGIQNKIENQISSKQDSCINLSKTSRFPIIFNDINLTTYQNSNRQIVSYTGSVNTNGQSPCISTTQKSFLNNIKKGTLQNLIESQKSSQEVEKPQDFSSLYNQNQIQSRKNKQNENNQDFIDSSSNHSKSSSTTSNVRYFKNIIQSKKRLFTIQFVNLFGVLSLIVIIIVILQQYIQDSQNLNDFQGDMNVVGWPTDYMNTLSLIVKNFNLQKLLAYNDLIIKDGDLVKQQIHMQCQTEIVFAVNQIKNLTNQMELTSNQRYTFNKILNHPNVFRFGSNFDTHIPLNQQPADTYYQLVDIEMGLFYSLELLIIYLFRFAYGLGLGSGQFITLSNKQNIDEKLEIISNDSLNQMINSVNSIQDNLTKVLIVLIIVVFCCIFLTIPLYWVIQVKKQQILQLFGTFHQSIIQQEIQQIFTIVVNKYKSKNENFIILINQMKASFYDLKHEKKQIVSQTSKLNKFSFKITFLAAILFCLTLPYPIVDQYLCRNYITESKAVLKMLKQLYEMEQLIIENTGIHYFCIFLRISQATFPYKYDQHRQEVEQNLVTSKILRQDLQSSLDNLKATSLQLFFIFILNQLKFFQDIKRVNMKIFSLSYLNKISVKQ</sequence>